<name>A0A1C4UD89_9ACTN</name>
<organism evidence="1 2">
    <name type="scientific">Micromonospora haikouensis</name>
    <dbReference type="NCBI Taxonomy" id="686309"/>
    <lineage>
        <taxon>Bacteria</taxon>
        <taxon>Bacillati</taxon>
        <taxon>Actinomycetota</taxon>
        <taxon>Actinomycetes</taxon>
        <taxon>Micromonosporales</taxon>
        <taxon>Micromonosporaceae</taxon>
        <taxon>Micromonospora</taxon>
    </lineage>
</organism>
<reference evidence="1 2" key="1">
    <citation type="submission" date="2016-06" db="EMBL/GenBank/DDBJ databases">
        <authorList>
            <person name="Kjaerup R.B."/>
            <person name="Dalgaard T.S."/>
            <person name="Juul-Madsen H.R."/>
        </authorList>
    </citation>
    <scope>NUCLEOTIDE SEQUENCE [LARGE SCALE GENOMIC DNA]</scope>
    <source>
        <strain evidence="1 2">DSM 45626</strain>
    </source>
</reference>
<proteinExistence type="predicted"/>
<evidence type="ECO:0000313" key="1">
    <source>
        <dbReference type="EMBL" id="SCE69621.1"/>
    </source>
</evidence>
<gene>
    <name evidence="1" type="ORF">GA0070558_10363</name>
</gene>
<dbReference type="AlphaFoldDB" id="A0A1C4UD89"/>
<evidence type="ECO:0000313" key="2">
    <source>
        <dbReference type="Proteomes" id="UP000199375"/>
    </source>
</evidence>
<protein>
    <submittedName>
        <fullName evidence="1">Uncharacterized protein</fullName>
    </submittedName>
</protein>
<dbReference type="Proteomes" id="UP000199375">
    <property type="component" value="Unassembled WGS sequence"/>
</dbReference>
<dbReference type="RefSeq" id="WP_141722157.1">
    <property type="nucleotide sequence ID" value="NZ_FMCW01000003.1"/>
</dbReference>
<dbReference type="EMBL" id="FMCW01000003">
    <property type="protein sequence ID" value="SCE69621.1"/>
    <property type="molecule type" value="Genomic_DNA"/>
</dbReference>
<accession>A0A1C4UD89</accession>
<sequence length="73" mass="8246">MARHAKNATRPGLLRRLWPFERRRANPPDCPCPPRTAPDRPAAYRAVGVARVPYLPERPVPVLAGDHRAGRWS</sequence>